<dbReference type="Gene3D" id="3.30.2350.10">
    <property type="entry name" value="Pseudouridine synthase"/>
    <property type="match status" value="1"/>
</dbReference>
<dbReference type="SUPFAM" id="SSF55120">
    <property type="entry name" value="Pseudouridine synthase"/>
    <property type="match status" value="1"/>
</dbReference>
<accession>A0ABS0AWM0</accession>
<dbReference type="NCBIfam" id="TIGR00431">
    <property type="entry name" value="TruB"/>
    <property type="match status" value="1"/>
</dbReference>
<dbReference type="InterPro" id="IPR020103">
    <property type="entry name" value="PsdUridine_synth_cat_dom_sf"/>
</dbReference>
<organism evidence="8 9">
    <name type="scientific">Candidatus Neptunichlamydia vexilliferae</name>
    <dbReference type="NCBI Taxonomy" id="1651774"/>
    <lineage>
        <taxon>Bacteria</taxon>
        <taxon>Pseudomonadati</taxon>
        <taxon>Chlamydiota</taxon>
        <taxon>Chlamydiia</taxon>
        <taxon>Parachlamydiales</taxon>
        <taxon>Simkaniaceae</taxon>
        <taxon>Candidatus Neptunichlamydia</taxon>
    </lineage>
</organism>
<dbReference type="HAMAP" id="MF_01080">
    <property type="entry name" value="TruB_bact"/>
    <property type="match status" value="1"/>
</dbReference>
<keyword evidence="3 5" id="KW-0819">tRNA processing</keyword>
<dbReference type="Pfam" id="PF16198">
    <property type="entry name" value="TruB_C_2"/>
    <property type="match status" value="1"/>
</dbReference>
<dbReference type="GO" id="GO:0160148">
    <property type="term" value="F:tRNA pseudouridine(55) synthase activity"/>
    <property type="evidence" value="ECO:0007669"/>
    <property type="project" value="UniProtKB-EC"/>
</dbReference>
<dbReference type="Proteomes" id="UP001194714">
    <property type="component" value="Unassembled WGS sequence"/>
</dbReference>
<comment type="caution">
    <text evidence="8">The sequence shown here is derived from an EMBL/GenBank/DDBJ whole genome shotgun (WGS) entry which is preliminary data.</text>
</comment>
<keyword evidence="4 5" id="KW-0413">Isomerase</keyword>
<evidence type="ECO:0000256" key="5">
    <source>
        <dbReference type="HAMAP-Rule" id="MF_01080"/>
    </source>
</evidence>
<comment type="catalytic activity">
    <reaction evidence="1 5">
        <text>uridine(55) in tRNA = pseudouridine(55) in tRNA</text>
        <dbReference type="Rhea" id="RHEA:42532"/>
        <dbReference type="Rhea" id="RHEA-COMP:10101"/>
        <dbReference type="Rhea" id="RHEA-COMP:10102"/>
        <dbReference type="ChEBI" id="CHEBI:65314"/>
        <dbReference type="ChEBI" id="CHEBI:65315"/>
        <dbReference type="EC" id="5.4.99.25"/>
    </reaction>
</comment>
<dbReference type="PANTHER" id="PTHR13767">
    <property type="entry name" value="TRNA-PSEUDOURIDINE SYNTHASE"/>
    <property type="match status" value="1"/>
</dbReference>
<evidence type="ECO:0000256" key="2">
    <source>
        <dbReference type="ARBA" id="ARBA00005642"/>
    </source>
</evidence>
<evidence type="ECO:0000256" key="3">
    <source>
        <dbReference type="ARBA" id="ARBA00022694"/>
    </source>
</evidence>
<feature type="domain" description="Pseudouridine synthase II N-terminal" evidence="6">
    <location>
        <begin position="37"/>
        <end position="184"/>
    </location>
</feature>
<protein>
    <recommendedName>
        <fullName evidence="5">tRNA pseudouridine synthase B</fullName>
        <ecNumber evidence="5">5.4.99.25</ecNumber>
    </recommendedName>
    <alternativeName>
        <fullName evidence="5">tRNA pseudouridine(55) synthase</fullName>
        <shortName evidence="5">Psi55 synthase</shortName>
    </alternativeName>
    <alternativeName>
        <fullName evidence="5">tRNA pseudouridylate synthase</fullName>
    </alternativeName>
    <alternativeName>
        <fullName evidence="5">tRNA-uridine isomerase</fullName>
    </alternativeName>
</protein>
<dbReference type="InterPro" id="IPR002501">
    <property type="entry name" value="PsdUridine_synth_N"/>
</dbReference>
<evidence type="ECO:0000313" key="9">
    <source>
        <dbReference type="Proteomes" id="UP001194714"/>
    </source>
</evidence>
<evidence type="ECO:0000259" key="7">
    <source>
        <dbReference type="Pfam" id="PF16198"/>
    </source>
</evidence>
<keyword evidence="9" id="KW-1185">Reference proteome</keyword>
<dbReference type="PANTHER" id="PTHR13767:SF2">
    <property type="entry name" value="PSEUDOURIDYLATE SYNTHASE TRUB1"/>
    <property type="match status" value="1"/>
</dbReference>
<dbReference type="InterPro" id="IPR014780">
    <property type="entry name" value="tRNA_psdUridine_synth_TruB"/>
</dbReference>
<evidence type="ECO:0000256" key="1">
    <source>
        <dbReference type="ARBA" id="ARBA00000385"/>
    </source>
</evidence>
<comment type="function">
    <text evidence="5">Responsible for synthesis of pseudouridine from uracil-55 in the psi GC loop of transfer RNAs.</text>
</comment>
<evidence type="ECO:0000256" key="4">
    <source>
        <dbReference type="ARBA" id="ARBA00023235"/>
    </source>
</evidence>
<gene>
    <name evidence="5" type="primary">truB</name>
    <name evidence="8" type="ORF">NEPTK9_000028</name>
</gene>
<evidence type="ECO:0000313" key="8">
    <source>
        <dbReference type="EMBL" id="MBF5058532.1"/>
    </source>
</evidence>
<feature type="active site" description="Nucleophile" evidence="5">
    <location>
        <position position="52"/>
    </location>
</feature>
<dbReference type="EC" id="5.4.99.25" evidence="5"/>
<feature type="domain" description="tRNA pseudouridylate synthase B C-terminal" evidence="7">
    <location>
        <begin position="185"/>
        <end position="225"/>
    </location>
</feature>
<reference evidence="8 9" key="1">
    <citation type="submission" date="2020-01" db="EMBL/GenBank/DDBJ databases">
        <title>Draft genome sequence of Cand. Neptunochlamydia vexilliferae K9.</title>
        <authorList>
            <person name="Schulz F."/>
            <person name="Koestlbacher S."/>
            <person name="Wascher F."/>
            <person name="Pizzetti I."/>
            <person name="Horn M."/>
        </authorList>
    </citation>
    <scope>NUCLEOTIDE SEQUENCE [LARGE SCALE GENOMIC DNA]</scope>
    <source>
        <strain evidence="8 9">K9</strain>
    </source>
</reference>
<comment type="similarity">
    <text evidence="2 5">Belongs to the pseudouridine synthase TruB family. Type 1 subfamily.</text>
</comment>
<evidence type="ECO:0000259" key="6">
    <source>
        <dbReference type="Pfam" id="PF01509"/>
    </source>
</evidence>
<proteinExistence type="inferred from homology"/>
<dbReference type="EMBL" id="JAAEJV010000001">
    <property type="protein sequence ID" value="MBF5058532.1"/>
    <property type="molecule type" value="Genomic_DNA"/>
</dbReference>
<dbReference type="Pfam" id="PF01509">
    <property type="entry name" value="TruB_N"/>
    <property type="match status" value="1"/>
</dbReference>
<name>A0ABS0AWM0_9BACT</name>
<sequence length="238" mass="26743">MRKKPLEKTMSDPKREGILLVDKEKGRTAFYLVKVLRKKSGIQKIGHAGILDPFATGVMVMLVGRPYTKISDRFLKDDKEYIATIRLGQATDTYDCDGQITEMSDHIPSFSDVEEAVSEFQGIIDQVPPMFSAKKVGGQKLYLLARKGIEIERKAVKVEVETTTLDYSYPELKIQVSCSKGTYIRSIANDLGNKLGCYGHLTALKRIRSGLFKIEDCIDAKSLSEPSFCYIPYLRKSV</sequence>
<dbReference type="CDD" id="cd02573">
    <property type="entry name" value="PseudoU_synth_EcTruB"/>
    <property type="match status" value="1"/>
</dbReference>
<dbReference type="InterPro" id="IPR032819">
    <property type="entry name" value="TruB_C"/>
</dbReference>